<feature type="domain" description="TonB-dependent receptor plug" evidence="17">
    <location>
        <begin position="50"/>
        <end position="155"/>
    </location>
</feature>
<feature type="chain" id="PRO_5019348165" evidence="15">
    <location>
        <begin position="24"/>
        <end position="642"/>
    </location>
</feature>
<protein>
    <submittedName>
        <fullName evidence="18">Vitamin B12 transporter BtuB</fullName>
    </submittedName>
</protein>
<evidence type="ECO:0000256" key="5">
    <source>
        <dbReference type="ARBA" id="ARBA00022692"/>
    </source>
</evidence>
<evidence type="ECO:0000256" key="15">
    <source>
        <dbReference type="SAM" id="SignalP"/>
    </source>
</evidence>
<dbReference type="GO" id="GO:0006811">
    <property type="term" value="P:monoatomic ion transport"/>
    <property type="evidence" value="ECO:0007669"/>
    <property type="project" value="UniProtKB-KW"/>
</dbReference>
<dbReference type="CDD" id="cd01347">
    <property type="entry name" value="ligand_gated_channel"/>
    <property type="match status" value="1"/>
</dbReference>
<dbReference type="Gene3D" id="2.170.130.10">
    <property type="entry name" value="TonB-dependent receptor, plug domain"/>
    <property type="match status" value="1"/>
</dbReference>
<feature type="short sequence motif" description="TonB box" evidence="13">
    <location>
        <begin position="37"/>
        <end position="43"/>
    </location>
</feature>
<evidence type="ECO:0000256" key="4">
    <source>
        <dbReference type="ARBA" id="ARBA00022452"/>
    </source>
</evidence>
<dbReference type="PANTHER" id="PTHR30069:SF53">
    <property type="entry name" value="COLICIN I RECEPTOR-RELATED"/>
    <property type="match status" value="1"/>
</dbReference>
<evidence type="ECO:0000256" key="14">
    <source>
        <dbReference type="RuleBase" id="RU003357"/>
    </source>
</evidence>
<dbReference type="GO" id="GO:0009279">
    <property type="term" value="C:cell outer membrane"/>
    <property type="evidence" value="ECO:0007669"/>
    <property type="project" value="UniProtKB-SubCell"/>
</dbReference>
<dbReference type="Proteomes" id="UP000289465">
    <property type="component" value="Unassembled WGS sequence"/>
</dbReference>
<dbReference type="InterPro" id="IPR000531">
    <property type="entry name" value="Beta-barrel_TonB"/>
</dbReference>
<sequence length="642" mass="70684">MNTRSIRRSAGVLACAAPLLASAQQATPSASVAQLDTIVVTASRTPQELKNVLSDTSVIDRETLSRAGQSSLAEVLSRSHGIEYVNNGGPQTATSLFMRGANSNQTLVLIDGQRINNASSGIPALNAIPADSIERIEIVRGAASSLYGADAIGGVINVITRQASDKPLSAYSNIGFGTYGTSSYNAGISGASNGWTYSLSGGYQQSHGFDATTTRNPFSHNPDKDSYYQNNVAGSLGYEWKPEQKLSVQVYQTRVNGGYDNGEPYFNDRSVQKLENYSITSENRLADFWKSTLRVGYMVDDNESRNAPADLSPGNSPDGRTTFRTRQNQYSWQNDFRLAENQKFTLAYEHLDQRVKGDIADFTDFMNVTYGDYSQTRRHVNSFTGVYLGDFGRHHVQASLRNDNVSEVGHRTTGGLAYGFDLTGNLRATVAANTGFRAPSFNDLYYPDIGGYVGNPRLKPEESRNGEIGLKYQDDTSELGVVYYHTRVKNLIQTQALDPSNPFAGSTLGNVGRATLQGFTVSGAHSFGNTRIRASLDLSNPKNDDTNEQLLRRARTVLRTSIDHRFDQLLVGAEWYVSDERYDVGQTYMAGYGLFNLTASYDITRNFQVQVRWNNVFDKHYTLAEGYATPGSNAFVNLSWRM</sequence>
<dbReference type="InterPro" id="IPR036942">
    <property type="entry name" value="Beta-barrel_TonB_sf"/>
</dbReference>
<dbReference type="GO" id="GO:0015889">
    <property type="term" value="P:cobalamin transport"/>
    <property type="evidence" value="ECO:0007669"/>
    <property type="project" value="TreeGrafter"/>
</dbReference>
<evidence type="ECO:0000256" key="2">
    <source>
        <dbReference type="ARBA" id="ARBA00009810"/>
    </source>
</evidence>
<keyword evidence="7" id="KW-0406">Ion transport</keyword>
<organism evidence="18 19">
    <name type="scientific">Achromobacter veterisilvae</name>
    <dbReference type="NCBI Taxonomy" id="2069367"/>
    <lineage>
        <taxon>Bacteria</taxon>
        <taxon>Pseudomonadati</taxon>
        <taxon>Pseudomonadota</taxon>
        <taxon>Betaproteobacteria</taxon>
        <taxon>Burkholderiales</taxon>
        <taxon>Alcaligenaceae</taxon>
        <taxon>Achromobacter</taxon>
    </lineage>
</organism>
<dbReference type="Pfam" id="PF00593">
    <property type="entry name" value="TonB_dep_Rec_b-barrel"/>
    <property type="match status" value="1"/>
</dbReference>
<dbReference type="Pfam" id="PF07715">
    <property type="entry name" value="Plug"/>
    <property type="match status" value="1"/>
</dbReference>
<keyword evidence="8 13" id="KW-0798">TonB box</keyword>
<accession>A0A446CJ85</accession>
<dbReference type="PROSITE" id="PS00430">
    <property type="entry name" value="TONB_DEPENDENT_REC_1"/>
    <property type="match status" value="1"/>
</dbReference>
<feature type="signal peptide" evidence="15">
    <location>
        <begin position="1"/>
        <end position="23"/>
    </location>
</feature>
<dbReference type="PANTHER" id="PTHR30069">
    <property type="entry name" value="TONB-DEPENDENT OUTER MEMBRANE RECEPTOR"/>
    <property type="match status" value="1"/>
</dbReference>
<dbReference type="PROSITE" id="PS52016">
    <property type="entry name" value="TONB_DEPENDENT_REC_3"/>
    <property type="match status" value="1"/>
</dbReference>
<keyword evidence="3 12" id="KW-0813">Transport</keyword>
<dbReference type="InterPro" id="IPR037066">
    <property type="entry name" value="Plug_dom_sf"/>
</dbReference>
<evidence type="ECO:0000256" key="6">
    <source>
        <dbReference type="ARBA" id="ARBA00022729"/>
    </source>
</evidence>
<dbReference type="InterPro" id="IPR039426">
    <property type="entry name" value="TonB-dep_rcpt-like"/>
</dbReference>
<reference evidence="18 19" key="1">
    <citation type="submission" date="2018-07" db="EMBL/GenBank/DDBJ databases">
        <authorList>
            <person name="Peeters C."/>
        </authorList>
    </citation>
    <scope>NUCLEOTIDE SEQUENCE [LARGE SCALE GENOMIC DNA]</scope>
    <source>
        <strain evidence="18 19">LMG 30378</strain>
    </source>
</reference>
<keyword evidence="11 12" id="KW-0998">Cell outer membrane</keyword>
<evidence type="ECO:0000259" key="16">
    <source>
        <dbReference type="Pfam" id="PF00593"/>
    </source>
</evidence>
<comment type="subcellular location">
    <subcellularLocation>
        <location evidence="1 12">Cell outer membrane</location>
        <topology evidence="1 12">Multi-pass membrane protein</topology>
    </subcellularLocation>
</comment>
<evidence type="ECO:0000256" key="10">
    <source>
        <dbReference type="ARBA" id="ARBA00023170"/>
    </source>
</evidence>
<keyword evidence="9 12" id="KW-0472">Membrane</keyword>
<evidence type="ECO:0000256" key="12">
    <source>
        <dbReference type="PROSITE-ProRule" id="PRU01360"/>
    </source>
</evidence>
<comment type="similarity">
    <text evidence="2 12 14">Belongs to the TonB-dependent receptor family.</text>
</comment>
<dbReference type="SUPFAM" id="SSF56935">
    <property type="entry name" value="Porins"/>
    <property type="match status" value="1"/>
</dbReference>
<evidence type="ECO:0000256" key="3">
    <source>
        <dbReference type="ARBA" id="ARBA00022448"/>
    </source>
</evidence>
<keyword evidence="10" id="KW-0675">Receptor</keyword>
<name>A0A446CJ85_9BURK</name>
<keyword evidence="5 12" id="KW-0812">Transmembrane</keyword>
<dbReference type="EMBL" id="UFQC01000013">
    <property type="protein sequence ID" value="SSW67940.1"/>
    <property type="molecule type" value="Genomic_DNA"/>
</dbReference>
<evidence type="ECO:0000256" key="1">
    <source>
        <dbReference type="ARBA" id="ARBA00004571"/>
    </source>
</evidence>
<gene>
    <name evidence="18" type="primary">btuB_1</name>
    <name evidence="18" type="ORF">AVE30378_02824</name>
</gene>
<dbReference type="OrthoDB" id="183532at2"/>
<evidence type="ECO:0000259" key="17">
    <source>
        <dbReference type="Pfam" id="PF07715"/>
    </source>
</evidence>
<dbReference type="InterPro" id="IPR012910">
    <property type="entry name" value="Plug_dom"/>
</dbReference>
<keyword evidence="6 15" id="KW-0732">Signal</keyword>
<evidence type="ECO:0000256" key="7">
    <source>
        <dbReference type="ARBA" id="ARBA00023065"/>
    </source>
</evidence>
<evidence type="ECO:0000313" key="18">
    <source>
        <dbReference type="EMBL" id="SSW67940.1"/>
    </source>
</evidence>
<dbReference type="InterPro" id="IPR010916">
    <property type="entry name" value="TonB_box_CS"/>
</dbReference>
<keyword evidence="4 12" id="KW-1134">Transmembrane beta strand</keyword>
<evidence type="ECO:0000256" key="9">
    <source>
        <dbReference type="ARBA" id="ARBA00023136"/>
    </source>
</evidence>
<dbReference type="Gene3D" id="2.40.170.20">
    <property type="entry name" value="TonB-dependent receptor, beta-barrel domain"/>
    <property type="match status" value="1"/>
</dbReference>
<evidence type="ECO:0000313" key="19">
    <source>
        <dbReference type="Proteomes" id="UP000289465"/>
    </source>
</evidence>
<feature type="domain" description="TonB-dependent receptor-like beta-barrel" evidence="16">
    <location>
        <begin position="257"/>
        <end position="616"/>
    </location>
</feature>
<evidence type="ECO:0000256" key="13">
    <source>
        <dbReference type="PROSITE-ProRule" id="PRU10143"/>
    </source>
</evidence>
<proteinExistence type="inferred from homology"/>
<evidence type="ECO:0000256" key="8">
    <source>
        <dbReference type="ARBA" id="ARBA00023077"/>
    </source>
</evidence>
<dbReference type="RefSeq" id="WP_129241525.1">
    <property type="nucleotide sequence ID" value="NZ_UFQC01000013.1"/>
</dbReference>
<dbReference type="AlphaFoldDB" id="A0A446CJ85"/>
<evidence type="ECO:0000256" key="11">
    <source>
        <dbReference type="ARBA" id="ARBA00023237"/>
    </source>
</evidence>